<dbReference type="GO" id="GO:0020037">
    <property type="term" value="F:heme binding"/>
    <property type="evidence" value="ECO:0007669"/>
    <property type="project" value="InterPro"/>
</dbReference>
<evidence type="ECO:0000256" key="8">
    <source>
        <dbReference type="PIRSR" id="PIRSR602403-1"/>
    </source>
</evidence>
<gene>
    <name evidence="10" type="ORF">CDD80_5914</name>
</gene>
<comment type="cofactor">
    <cofactor evidence="1 8">
        <name>heme</name>
        <dbReference type="ChEBI" id="CHEBI:30413"/>
    </cofactor>
</comment>
<accession>A0A2C5ZGH0</accession>
<dbReference type="OrthoDB" id="1844152at2759"/>
<reference evidence="10 11" key="1">
    <citation type="submission" date="2017-06" db="EMBL/GenBank/DDBJ databases">
        <title>Ant-infecting Ophiocordyceps genomes reveal a high diversity of potential behavioral manipulation genes and a possible major role for enterotoxins.</title>
        <authorList>
            <person name="De Bekker C."/>
            <person name="Evans H.C."/>
            <person name="Brachmann A."/>
            <person name="Hughes D.P."/>
        </authorList>
    </citation>
    <scope>NUCLEOTIDE SEQUENCE [LARGE SCALE GENOMIC DNA]</scope>
    <source>
        <strain evidence="10 11">Map16</strain>
    </source>
</reference>
<dbReference type="GO" id="GO:0004497">
    <property type="term" value="F:monooxygenase activity"/>
    <property type="evidence" value="ECO:0007669"/>
    <property type="project" value="UniProtKB-KW"/>
</dbReference>
<dbReference type="CDD" id="cd11041">
    <property type="entry name" value="CYP503A1-like"/>
    <property type="match status" value="1"/>
</dbReference>
<evidence type="ECO:0000256" key="4">
    <source>
        <dbReference type="ARBA" id="ARBA00022723"/>
    </source>
</evidence>
<dbReference type="GO" id="GO:0016705">
    <property type="term" value="F:oxidoreductase activity, acting on paired donors, with incorporation or reduction of molecular oxygen"/>
    <property type="evidence" value="ECO:0007669"/>
    <property type="project" value="InterPro"/>
</dbReference>
<keyword evidence="5 9" id="KW-0560">Oxidoreductase</keyword>
<evidence type="ECO:0000313" key="11">
    <source>
        <dbReference type="Proteomes" id="UP000226431"/>
    </source>
</evidence>
<evidence type="ECO:0000256" key="9">
    <source>
        <dbReference type="RuleBase" id="RU000461"/>
    </source>
</evidence>
<evidence type="ECO:0000256" key="3">
    <source>
        <dbReference type="ARBA" id="ARBA00022617"/>
    </source>
</evidence>
<name>A0A2C5ZGH0_9HYPO</name>
<evidence type="ECO:0000256" key="5">
    <source>
        <dbReference type="ARBA" id="ARBA00023002"/>
    </source>
</evidence>
<dbReference type="InterPro" id="IPR036396">
    <property type="entry name" value="Cyt_P450_sf"/>
</dbReference>
<comment type="caution">
    <text evidence="10">The sequence shown here is derived from an EMBL/GenBank/DDBJ whole genome shotgun (WGS) entry which is preliminary data.</text>
</comment>
<protein>
    <recommendedName>
        <fullName evidence="12">Cytochrome P450</fullName>
    </recommendedName>
</protein>
<evidence type="ECO:0000313" key="10">
    <source>
        <dbReference type="EMBL" id="PHH78973.1"/>
    </source>
</evidence>
<dbReference type="PANTHER" id="PTHR46206:SF1">
    <property type="entry name" value="P450, PUTATIVE (EUROFUNG)-RELATED"/>
    <property type="match status" value="1"/>
</dbReference>
<dbReference type="PANTHER" id="PTHR46206">
    <property type="entry name" value="CYTOCHROME P450"/>
    <property type="match status" value="1"/>
</dbReference>
<dbReference type="AlphaFoldDB" id="A0A2C5ZGH0"/>
<keyword evidence="6 8" id="KW-0408">Iron</keyword>
<dbReference type="PRINTS" id="PR00465">
    <property type="entry name" value="EP450IV"/>
</dbReference>
<evidence type="ECO:0000256" key="2">
    <source>
        <dbReference type="ARBA" id="ARBA00010617"/>
    </source>
</evidence>
<dbReference type="Gene3D" id="1.10.630.10">
    <property type="entry name" value="Cytochrome P450"/>
    <property type="match status" value="1"/>
</dbReference>
<dbReference type="SUPFAM" id="SSF48264">
    <property type="entry name" value="Cytochrome P450"/>
    <property type="match status" value="1"/>
</dbReference>
<dbReference type="Pfam" id="PF00067">
    <property type="entry name" value="p450"/>
    <property type="match status" value="1"/>
</dbReference>
<dbReference type="InterPro" id="IPR001128">
    <property type="entry name" value="Cyt_P450"/>
</dbReference>
<dbReference type="Proteomes" id="UP000226431">
    <property type="component" value="Unassembled WGS sequence"/>
</dbReference>
<evidence type="ECO:0000256" key="1">
    <source>
        <dbReference type="ARBA" id="ARBA00001971"/>
    </source>
</evidence>
<evidence type="ECO:0000256" key="7">
    <source>
        <dbReference type="ARBA" id="ARBA00023033"/>
    </source>
</evidence>
<organism evidence="10 11">
    <name type="scientific">Ophiocordyceps camponoti-rufipedis</name>
    <dbReference type="NCBI Taxonomy" id="2004952"/>
    <lineage>
        <taxon>Eukaryota</taxon>
        <taxon>Fungi</taxon>
        <taxon>Dikarya</taxon>
        <taxon>Ascomycota</taxon>
        <taxon>Pezizomycotina</taxon>
        <taxon>Sordariomycetes</taxon>
        <taxon>Hypocreomycetidae</taxon>
        <taxon>Hypocreales</taxon>
        <taxon>Ophiocordycipitaceae</taxon>
        <taxon>Ophiocordyceps</taxon>
    </lineage>
</organism>
<comment type="similarity">
    <text evidence="2 9">Belongs to the cytochrome P450 family.</text>
</comment>
<keyword evidence="7 9" id="KW-0503">Monooxygenase</keyword>
<feature type="binding site" description="axial binding residue" evidence="8">
    <location>
        <position position="213"/>
    </location>
    <ligand>
        <name>heme</name>
        <dbReference type="ChEBI" id="CHEBI:30413"/>
    </ligand>
    <ligandPart>
        <name>Fe</name>
        <dbReference type="ChEBI" id="CHEBI:18248"/>
    </ligandPart>
</feature>
<sequence length="275" mass="30688">MQAERKPPEDFITWMIRLAISEQKPWLPDPTALSKSLLPIEFASLHTTVLTGHSWMLDLLTMPASTTTFDLLSDEMKVHGPADGLGWSKPALQSLIRLDSSIRESQRLSNFSDTLLERVVVSPAGLVLPGSDFLLPPGIHLTVNLEGTHHDESLYRNALAYNPLRYAHLCEEAMTTNTHQQQQQQNSLIKPQTLGMVSTSNGHLAFGHGLHACPGRFFVAHELKLIMAHLLRSYEFRHGGQRPRSRWIGPLTVPPMGVCIEVRRRRKVGVSVDGS</sequence>
<dbReference type="InterPro" id="IPR017972">
    <property type="entry name" value="Cyt_P450_CS"/>
</dbReference>
<keyword evidence="3 8" id="KW-0349">Heme</keyword>
<dbReference type="EMBL" id="NJES01000061">
    <property type="protein sequence ID" value="PHH78973.1"/>
    <property type="molecule type" value="Genomic_DNA"/>
</dbReference>
<keyword evidence="4 8" id="KW-0479">Metal-binding</keyword>
<dbReference type="GO" id="GO:0005506">
    <property type="term" value="F:iron ion binding"/>
    <property type="evidence" value="ECO:0007669"/>
    <property type="project" value="InterPro"/>
</dbReference>
<keyword evidence="11" id="KW-1185">Reference proteome</keyword>
<proteinExistence type="inferred from homology"/>
<evidence type="ECO:0000256" key="6">
    <source>
        <dbReference type="ARBA" id="ARBA00023004"/>
    </source>
</evidence>
<dbReference type="STRING" id="2004952.A0A2C5ZGH0"/>
<evidence type="ECO:0008006" key="12">
    <source>
        <dbReference type="Google" id="ProtNLM"/>
    </source>
</evidence>
<dbReference type="InterPro" id="IPR002403">
    <property type="entry name" value="Cyt_P450_E_grp-IV"/>
</dbReference>
<dbReference type="PROSITE" id="PS00086">
    <property type="entry name" value="CYTOCHROME_P450"/>
    <property type="match status" value="1"/>
</dbReference>